<organism evidence="2 3">
    <name type="scientific">Liparis tanakae</name>
    <name type="common">Tanaka's snailfish</name>
    <dbReference type="NCBI Taxonomy" id="230148"/>
    <lineage>
        <taxon>Eukaryota</taxon>
        <taxon>Metazoa</taxon>
        <taxon>Chordata</taxon>
        <taxon>Craniata</taxon>
        <taxon>Vertebrata</taxon>
        <taxon>Euteleostomi</taxon>
        <taxon>Actinopterygii</taxon>
        <taxon>Neopterygii</taxon>
        <taxon>Teleostei</taxon>
        <taxon>Neoteleostei</taxon>
        <taxon>Acanthomorphata</taxon>
        <taxon>Eupercaria</taxon>
        <taxon>Perciformes</taxon>
        <taxon>Cottioidei</taxon>
        <taxon>Cottales</taxon>
        <taxon>Liparidae</taxon>
        <taxon>Liparis</taxon>
    </lineage>
</organism>
<gene>
    <name evidence="2" type="ORF">EYF80_060723</name>
</gene>
<keyword evidence="3" id="KW-1185">Reference proteome</keyword>
<comment type="caution">
    <text evidence="2">The sequence shown here is derived from an EMBL/GenBank/DDBJ whole genome shotgun (WGS) entry which is preliminary data.</text>
</comment>
<protein>
    <submittedName>
        <fullName evidence="2">Uncharacterized protein</fullName>
    </submittedName>
</protein>
<accession>A0A4Z2EK34</accession>
<proteinExistence type="predicted"/>
<evidence type="ECO:0000313" key="3">
    <source>
        <dbReference type="Proteomes" id="UP000314294"/>
    </source>
</evidence>
<reference evidence="2 3" key="1">
    <citation type="submission" date="2019-03" db="EMBL/GenBank/DDBJ databases">
        <title>First draft genome of Liparis tanakae, snailfish: a comprehensive survey of snailfish specific genes.</title>
        <authorList>
            <person name="Kim W."/>
            <person name="Song I."/>
            <person name="Jeong J.-H."/>
            <person name="Kim D."/>
            <person name="Kim S."/>
            <person name="Ryu S."/>
            <person name="Song J.Y."/>
            <person name="Lee S.K."/>
        </authorList>
    </citation>
    <scope>NUCLEOTIDE SEQUENCE [LARGE SCALE GENOMIC DNA]</scope>
    <source>
        <tissue evidence="2">Muscle</tissue>
    </source>
</reference>
<dbReference type="AlphaFoldDB" id="A0A4Z2EK34"/>
<feature type="region of interest" description="Disordered" evidence="1">
    <location>
        <begin position="1"/>
        <end position="27"/>
    </location>
</feature>
<sequence>MTEAAELCTSRGGEESNPAGGGASSEYLIPRPRGVQVLPGLQPEDTAGYYSAQCCPLLAEGETSARPSQEPCPTLKQKVMILLARLFPLNSVCMESASSTSLENMFHSSW</sequence>
<evidence type="ECO:0000256" key="1">
    <source>
        <dbReference type="SAM" id="MobiDB-lite"/>
    </source>
</evidence>
<dbReference type="EMBL" id="SRLO01006036">
    <property type="protein sequence ID" value="TNN29128.1"/>
    <property type="molecule type" value="Genomic_DNA"/>
</dbReference>
<evidence type="ECO:0000313" key="2">
    <source>
        <dbReference type="EMBL" id="TNN29128.1"/>
    </source>
</evidence>
<dbReference type="Proteomes" id="UP000314294">
    <property type="component" value="Unassembled WGS sequence"/>
</dbReference>
<name>A0A4Z2EK34_9TELE</name>